<dbReference type="GO" id="GO:0051117">
    <property type="term" value="F:ATPase binding"/>
    <property type="evidence" value="ECO:0007669"/>
    <property type="project" value="Ensembl"/>
</dbReference>
<dbReference type="GO" id="GO:0000978">
    <property type="term" value="F:RNA polymerase II cis-regulatory region sequence-specific DNA binding"/>
    <property type="evidence" value="ECO:0007669"/>
    <property type="project" value="Ensembl"/>
</dbReference>
<dbReference type="AlphaFoldDB" id="A0A8B9XPP5"/>
<evidence type="ECO:0000256" key="3">
    <source>
        <dbReference type="ARBA" id="ARBA00022771"/>
    </source>
</evidence>
<evidence type="ECO:0000256" key="2">
    <source>
        <dbReference type="ARBA" id="ARBA00022723"/>
    </source>
</evidence>
<dbReference type="GO" id="GO:0060748">
    <property type="term" value="P:tertiary branching involved in mammary gland duct morphogenesis"/>
    <property type="evidence" value="ECO:0007669"/>
    <property type="project" value="Ensembl"/>
</dbReference>
<evidence type="ECO:0000256" key="5">
    <source>
        <dbReference type="ARBA" id="ARBA00023015"/>
    </source>
</evidence>
<keyword evidence="7" id="KW-0804">Transcription</keyword>
<keyword evidence="9" id="KW-0539">Nucleus</keyword>
<evidence type="ECO:0000256" key="7">
    <source>
        <dbReference type="ARBA" id="ARBA00023163"/>
    </source>
</evidence>
<name>A0A8B9XPP5_BOSMU</name>
<dbReference type="GO" id="GO:0038001">
    <property type="term" value="P:paracrine signaling"/>
    <property type="evidence" value="ECO:0007669"/>
    <property type="project" value="Ensembl"/>
</dbReference>
<dbReference type="GO" id="GO:0042802">
    <property type="term" value="F:identical protein binding"/>
    <property type="evidence" value="ECO:0007669"/>
    <property type="project" value="Ensembl"/>
</dbReference>
<feature type="compositionally biased region" description="Low complexity" evidence="10">
    <location>
        <begin position="247"/>
        <end position="258"/>
    </location>
</feature>
<feature type="compositionally biased region" description="Pro residues" evidence="10">
    <location>
        <begin position="202"/>
        <end position="212"/>
    </location>
</feature>
<evidence type="ECO:0000256" key="1">
    <source>
        <dbReference type="ARBA" id="ARBA00022553"/>
    </source>
</evidence>
<dbReference type="FunFam" id="3.30.50.10:FF:000027">
    <property type="entry name" value="Progesterone receptor"/>
    <property type="match status" value="1"/>
</dbReference>
<dbReference type="GO" id="GO:0001228">
    <property type="term" value="F:DNA-binding transcription activator activity, RNA polymerase II-specific"/>
    <property type="evidence" value="ECO:0007669"/>
    <property type="project" value="Ensembl"/>
</dbReference>
<dbReference type="Pfam" id="PF02161">
    <property type="entry name" value="Prog_receptor"/>
    <property type="match status" value="2"/>
</dbReference>
<evidence type="ECO:0000256" key="4">
    <source>
        <dbReference type="ARBA" id="ARBA00022833"/>
    </source>
</evidence>
<evidence type="ECO:0000259" key="11">
    <source>
        <dbReference type="PROSITE" id="PS51030"/>
    </source>
</evidence>
<dbReference type="SUPFAM" id="SSF48508">
    <property type="entry name" value="Nuclear receptor ligand-binding domain"/>
    <property type="match status" value="1"/>
</dbReference>
<dbReference type="InterPro" id="IPR001628">
    <property type="entry name" value="Znf_hrmn_rcpt"/>
</dbReference>
<dbReference type="GO" id="GO:0048286">
    <property type="term" value="P:lung alveolus development"/>
    <property type="evidence" value="ECO:0007669"/>
    <property type="project" value="Ensembl"/>
</dbReference>
<dbReference type="GO" id="GO:0005634">
    <property type="term" value="C:nucleus"/>
    <property type="evidence" value="ECO:0007669"/>
    <property type="project" value="InterPro"/>
</dbReference>
<dbReference type="GO" id="GO:0001542">
    <property type="term" value="P:ovulation from ovarian follicle"/>
    <property type="evidence" value="ECO:0007669"/>
    <property type="project" value="Ensembl"/>
</dbReference>
<dbReference type="Pfam" id="PF00105">
    <property type="entry name" value="zf-C4"/>
    <property type="match status" value="1"/>
</dbReference>
<feature type="region of interest" description="Disordered" evidence="10">
    <location>
        <begin position="164"/>
        <end position="183"/>
    </location>
</feature>
<dbReference type="GO" id="GO:0002071">
    <property type="term" value="P:glandular epithelial cell maturation"/>
    <property type="evidence" value="ECO:0007669"/>
    <property type="project" value="Ensembl"/>
</dbReference>
<evidence type="ECO:0000256" key="8">
    <source>
        <dbReference type="ARBA" id="ARBA00023170"/>
    </source>
</evidence>
<dbReference type="Gene3D" id="1.10.565.10">
    <property type="entry name" value="Retinoid X Receptor"/>
    <property type="match status" value="2"/>
</dbReference>
<keyword evidence="2" id="KW-0479">Metal-binding</keyword>
<feature type="compositionally biased region" description="Low complexity" evidence="10">
    <location>
        <begin position="330"/>
        <end position="344"/>
    </location>
</feature>
<dbReference type="GO" id="GO:0050847">
    <property type="term" value="P:progesterone receptor signaling pathway"/>
    <property type="evidence" value="ECO:0007669"/>
    <property type="project" value="Ensembl"/>
</dbReference>
<evidence type="ECO:0000256" key="9">
    <source>
        <dbReference type="ARBA" id="ARBA00023242"/>
    </source>
</evidence>
<dbReference type="GO" id="GO:0003707">
    <property type="term" value="F:nuclear steroid receptor activity"/>
    <property type="evidence" value="ECO:0007669"/>
    <property type="project" value="Ensembl"/>
</dbReference>
<evidence type="ECO:0000256" key="6">
    <source>
        <dbReference type="ARBA" id="ARBA00023125"/>
    </source>
</evidence>
<dbReference type="GO" id="GO:0005886">
    <property type="term" value="C:plasma membrane"/>
    <property type="evidence" value="ECO:0007669"/>
    <property type="project" value="Ensembl"/>
</dbReference>
<dbReference type="SMART" id="SM00399">
    <property type="entry name" value="ZnF_C4"/>
    <property type="match status" value="1"/>
</dbReference>
<dbReference type="GO" id="GO:0005496">
    <property type="term" value="F:steroid binding"/>
    <property type="evidence" value="ECO:0007669"/>
    <property type="project" value="InterPro"/>
</dbReference>
<feature type="region of interest" description="Disordered" evidence="10">
    <location>
        <begin position="1"/>
        <end position="132"/>
    </location>
</feature>
<feature type="compositionally biased region" description="Low complexity" evidence="10">
    <location>
        <begin position="84"/>
        <end position="98"/>
    </location>
</feature>
<dbReference type="PANTHER" id="PTHR48092">
    <property type="entry name" value="KNIRPS-RELATED PROTEIN-RELATED"/>
    <property type="match status" value="1"/>
</dbReference>
<dbReference type="GO" id="GO:0008270">
    <property type="term" value="F:zinc ion binding"/>
    <property type="evidence" value="ECO:0007669"/>
    <property type="project" value="UniProtKB-KW"/>
</dbReference>
<dbReference type="Proteomes" id="UP000694520">
    <property type="component" value="Chromosome 13"/>
</dbReference>
<dbReference type="CDD" id="cd07172">
    <property type="entry name" value="NR_DBD_GR_PR"/>
    <property type="match status" value="1"/>
</dbReference>
<dbReference type="InterPro" id="IPR013088">
    <property type="entry name" value="Znf_NHR/GATA"/>
</dbReference>
<dbReference type="InterPro" id="IPR035500">
    <property type="entry name" value="NHR-like_dom_sf"/>
</dbReference>
<keyword evidence="5" id="KW-0805">Transcription regulation</keyword>
<feature type="domain" description="Nuclear receptor" evidence="11">
    <location>
        <begin position="530"/>
        <end position="605"/>
    </location>
</feature>
<keyword evidence="1" id="KW-0597">Phosphoprotein</keyword>
<dbReference type="GO" id="GO:0050678">
    <property type="term" value="P:regulation of epithelial cell proliferation"/>
    <property type="evidence" value="ECO:0007669"/>
    <property type="project" value="Ensembl"/>
</dbReference>
<organism evidence="12 13">
    <name type="scientific">Bos mutus grunniens</name>
    <name type="common">Wild yak</name>
    <name type="synonym">Bos grunniens</name>
    <dbReference type="NCBI Taxonomy" id="30521"/>
    <lineage>
        <taxon>Eukaryota</taxon>
        <taxon>Metazoa</taxon>
        <taxon>Chordata</taxon>
        <taxon>Craniata</taxon>
        <taxon>Vertebrata</taxon>
        <taxon>Euteleostomi</taxon>
        <taxon>Mammalia</taxon>
        <taxon>Eutheria</taxon>
        <taxon>Laurasiatheria</taxon>
        <taxon>Artiodactyla</taxon>
        <taxon>Ruminantia</taxon>
        <taxon>Pecora</taxon>
        <taxon>Bovidae</taxon>
        <taxon>Bovinae</taxon>
        <taxon>Bos</taxon>
    </lineage>
</organism>
<dbReference type="PRINTS" id="PR00544">
    <property type="entry name" value="PROGESTRONER"/>
</dbReference>
<gene>
    <name evidence="12" type="primary">PGR</name>
</gene>
<keyword evidence="13" id="KW-1185">Reference proteome</keyword>
<keyword evidence="6" id="KW-0238">DNA-binding</keyword>
<evidence type="ECO:0000256" key="10">
    <source>
        <dbReference type="SAM" id="MobiDB-lite"/>
    </source>
</evidence>
<evidence type="ECO:0000313" key="12">
    <source>
        <dbReference type="Ensembl" id="ENSBGRP00000024182.1"/>
    </source>
</evidence>
<evidence type="ECO:0000313" key="13">
    <source>
        <dbReference type="Proteomes" id="UP000694520"/>
    </source>
</evidence>
<dbReference type="GO" id="GO:0010629">
    <property type="term" value="P:negative regulation of gene expression"/>
    <property type="evidence" value="ECO:0007669"/>
    <property type="project" value="Ensembl"/>
</dbReference>
<keyword evidence="8" id="KW-0675">Receptor</keyword>
<dbReference type="GeneTree" id="ENSGT00940000159713"/>
<dbReference type="GO" id="GO:0051457">
    <property type="term" value="P:maintenance of protein location in nucleus"/>
    <property type="evidence" value="ECO:0007669"/>
    <property type="project" value="Ensembl"/>
</dbReference>
<dbReference type="InterPro" id="IPR000128">
    <property type="entry name" value="Progest_rcpt"/>
</dbReference>
<accession>A0A8B9XPP5</accession>
<feature type="region of interest" description="Disordered" evidence="10">
    <location>
        <begin position="195"/>
        <end position="259"/>
    </location>
</feature>
<dbReference type="Gene3D" id="3.30.50.10">
    <property type="entry name" value="Erythroid Transcription Factor GATA-1, subunit A"/>
    <property type="match status" value="1"/>
</dbReference>
<reference evidence="12" key="3">
    <citation type="submission" date="2025-09" db="UniProtKB">
        <authorList>
            <consortium name="Ensembl"/>
        </authorList>
    </citation>
    <scope>IDENTIFICATION</scope>
</reference>
<dbReference type="GO" id="GO:0001223">
    <property type="term" value="F:transcription coactivator binding"/>
    <property type="evidence" value="ECO:0007669"/>
    <property type="project" value="Ensembl"/>
</dbReference>
<reference evidence="12" key="1">
    <citation type="submission" date="2019-05" db="EMBL/GenBank/DDBJ databases">
        <authorList>
            <person name="Zhang S."/>
            <person name="Liu J."/>
        </authorList>
    </citation>
    <scope>NUCLEOTIDE SEQUENCE [LARGE SCALE GENOMIC DNA]</scope>
</reference>
<dbReference type="PROSITE" id="PS51030">
    <property type="entry name" value="NUCLEAR_REC_DBD_2"/>
    <property type="match status" value="1"/>
</dbReference>
<dbReference type="GO" id="GO:0000785">
    <property type="term" value="C:chromatin"/>
    <property type="evidence" value="ECO:0007669"/>
    <property type="project" value="Ensembl"/>
</dbReference>
<dbReference type="Ensembl" id="ENSBGRT00000027882.1">
    <property type="protein sequence ID" value="ENSBGRP00000024182.1"/>
    <property type="gene ID" value="ENSBGRG00000015051.1"/>
</dbReference>
<keyword evidence="3" id="KW-0863">Zinc-finger</keyword>
<feature type="region of interest" description="Disordered" evidence="10">
    <location>
        <begin position="330"/>
        <end position="361"/>
    </location>
</feature>
<reference evidence="12" key="2">
    <citation type="submission" date="2025-08" db="UniProtKB">
        <authorList>
            <consortium name="Ensembl"/>
        </authorList>
    </citation>
    <scope>IDENTIFICATION</scope>
</reference>
<proteinExistence type="predicted"/>
<sequence length="844" mass="88146">MTELKAKGPRAPHVAGTAPSPTQAGAPLRGRPDAGPFQAGEASGPTPTASGLPLSLDGLIFPRPCQAQDLDGKTPDPESLADVEGAYSGGEAAEGAAARPPEKDGGLLDSVLDTLLAPPGPERSPASPAVCEAPSPWCLFGPELVQDARAAPAAQGVLLPLMSRPESKAGDTPGAAAGQKVLPRGLAPCRQLLAPTASSHPWPAPAPRPSPQPAVVELEEDDSDPEGSSGPPLKGKARPAGGDAISAPGTAAGGVAPVPKEDARFSAPRAAPAEHDAPAAPGRASVATAVMDFIHVPILPLNSAFLAARTRQLLEGDSYDGGAAGAFAPPRGSPSASAALGAPGDFPDCAYQPDSEPKDDAFSLYGDPQPPALKIKEEEEGGAEAAARSPRPYLLAGASPAVAVPAAATGAPGSSAAVSGSALECVLYKAEGAPPQPGPFAPPPCKAPAAGACLLPRDLPSTSAAAAAAAAGATPALYQPLGLNGLPQLGYQAAVLKEGLPQVYQPYLNYLRPDSEASQSPQYSFESLPQKICLICGDEASGCHYGVLTCGSCKVFFKRAMEGQHNYLCAGRNDCIVDKIRRKNCPACRLRKCCQAGMVLGGRKFKKFNKVRVMRTLDAVALPQPVGIPNESQALSQRITFSPSQDLQLIPPLINLLMSIEPDVVYAGHDNSKPDTSSSLLTSLNQLGERQLLSVVKWSKSLPGNNNLYIIACNKNFYYGFILVGENILNITATCNYLLTVPLEGLRSQNQFEEMRSSYIRELIKAIGLRQKGVVPSSQRFYQLTKLLDNLHDLVKQLHLYCLNTFIQSRALSVEFPEMMSEVIAAQLPKILAGMVKPLLFHKK</sequence>
<dbReference type="InterPro" id="IPR050200">
    <property type="entry name" value="Nuclear_hormone_rcpt_NR3"/>
</dbReference>
<dbReference type="PROSITE" id="PS00031">
    <property type="entry name" value="NUCLEAR_REC_DBD_1"/>
    <property type="match status" value="1"/>
</dbReference>
<keyword evidence="4" id="KW-0862">Zinc</keyword>
<dbReference type="SUPFAM" id="SSF57716">
    <property type="entry name" value="Glucocorticoid receptor-like (DNA-binding domain)"/>
    <property type="match status" value="1"/>
</dbReference>
<dbReference type="PRINTS" id="PR00047">
    <property type="entry name" value="STROIDFINGER"/>
</dbReference>
<protein>
    <submittedName>
        <fullName evidence="12">Progesterone receptor</fullName>
    </submittedName>
</protein>